<dbReference type="InterPro" id="IPR029016">
    <property type="entry name" value="GAF-like_dom_sf"/>
</dbReference>
<feature type="domain" description="CzcB-like barrel-sandwich hybrid" evidence="5">
    <location>
        <begin position="363"/>
        <end position="484"/>
    </location>
</feature>
<feature type="coiled-coil region" evidence="3">
    <location>
        <begin position="401"/>
        <end position="454"/>
    </location>
</feature>
<organism evidence="6 7">
    <name type="scientific">Candidatus Litorirhabdus singularis</name>
    <dbReference type="NCBI Taxonomy" id="2518993"/>
    <lineage>
        <taxon>Bacteria</taxon>
        <taxon>Pseudomonadati</taxon>
        <taxon>Pseudomonadota</taxon>
        <taxon>Gammaproteobacteria</taxon>
        <taxon>Cellvibrionales</taxon>
        <taxon>Halieaceae</taxon>
        <taxon>Candidatus Litorirhabdus</taxon>
    </lineage>
</organism>
<keyword evidence="7" id="KW-1185">Reference proteome</keyword>
<evidence type="ECO:0000259" key="4">
    <source>
        <dbReference type="Pfam" id="PF01590"/>
    </source>
</evidence>
<reference evidence="6" key="1">
    <citation type="submission" date="2019-02" db="EMBL/GenBank/DDBJ databases">
        <authorList>
            <person name="Li S.-H."/>
        </authorList>
    </citation>
    <scope>NUCLEOTIDE SEQUENCE</scope>
    <source>
        <strain evidence="6">IMCC14734</strain>
    </source>
</reference>
<dbReference type="InterPro" id="IPR003018">
    <property type="entry name" value="GAF"/>
</dbReference>
<comment type="caution">
    <text evidence="6">The sequence shown here is derived from an EMBL/GenBank/DDBJ whole genome shotgun (WGS) entry which is preliminary data.</text>
</comment>
<dbReference type="SUPFAM" id="SSF55781">
    <property type="entry name" value="GAF domain-like"/>
    <property type="match status" value="2"/>
</dbReference>
<dbReference type="Pfam" id="PF25973">
    <property type="entry name" value="BSH_CzcB"/>
    <property type="match status" value="1"/>
</dbReference>
<dbReference type="Gene3D" id="2.40.50.100">
    <property type="match status" value="1"/>
</dbReference>
<dbReference type="SUPFAM" id="SSF111369">
    <property type="entry name" value="HlyD-like secretion proteins"/>
    <property type="match status" value="1"/>
</dbReference>
<evidence type="ECO:0000256" key="3">
    <source>
        <dbReference type="SAM" id="Coils"/>
    </source>
</evidence>
<sequence>MNGHSNIPAALAESWLGLLCQTMPGIARAAVFPLQSTSREPVASASWPEAGAIDLPMRGVAGKALSRMQPVVSCQDTPGSGQELGMYIACPIVLGGQLLGVIAVETNSADQSQQRTVLQMLNWGSLWLQLILQSEGSGPALSAEYQRVLGVALSAQDLTAACTAAATELAKVLGAERVSIGIRAGVRIRLQSLSDNASFDPRANLVRRIEAAMDECLTSASALIHPRLDTDGDVAEAHSALCRESEAGGCLSLPLADADAAIGVLTVESPAGKTFDESVVERLSQLVTLLTPILGMLQQRERSSLSRLLDRVGRVLGWTGEHGRTRRRIAISCAALIVLVATLLPADYRVASNAVLEGTEQRVVVAPMDGFLESVSARPGDTVTAGQILGTLEDQDLLMEKLRWESERAQLQREHREALADRERAKIGILSARIRQADAQLMLLEQQLKRTEFVAPYAGVIVHGDPSQKLGAPVERGEVLFTVAPLRDYRVVLSVDERDIGAIVTGQSGQLVLAAQPDQVLPLSVTTITPVSKAEAGSNMFRVEAALEAPLEQLRPGLQGVAKVEIGRRSRLWLWTHTFTDWLQLMLWTVLG</sequence>
<dbReference type="InterPro" id="IPR050465">
    <property type="entry name" value="UPF0194_transport"/>
</dbReference>
<dbReference type="Gene3D" id="3.30.450.40">
    <property type="match status" value="1"/>
</dbReference>
<name>A0ABT3TLH6_9GAMM</name>
<evidence type="ECO:0000313" key="7">
    <source>
        <dbReference type="Proteomes" id="UP001143362"/>
    </source>
</evidence>
<dbReference type="Proteomes" id="UP001143362">
    <property type="component" value="Unassembled WGS sequence"/>
</dbReference>
<evidence type="ECO:0000259" key="5">
    <source>
        <dbReference type="Pfam" id="PF25973"/>
    </source>
</evidence>
<dbReference type="RefSeq" id="WP_279247214.1">
    <property type="nucleotide sequence ID" value="NZ_SHNN01000005.1"/>
</dbReference>
<proteinExistence type="predicted"/>
<accession>A0ABT3TLH6</accession>
<dbReference type="Pfam" id="PF01590">
    <property type="entry name" value="GAF"/>
    <property type="match status" value="1"/>
</dbReference>
<keyword evidence="2 3" id="KW-0175">Coiled coil</keyword>
<feature type="domain" description="GAF" evidence="4">
    <location>
        <begin position="157"/>
        <end position="289"/>
    </location>
</feature>
<dbReference type="EMBL" id="SHNN01000005">
    <property type="protein sequence ID" value="MCX2983184.1"/>
    <property type="molecule type" value="Genomic_DNA"/>
</dbReference>
<protein>
    <submittedName>
        <fullName evidence="6">HlyD family efflux transporter periplasmic adaptor subunit</fullName>
    </submittedName>
</protein>
<evidence type="ECO:0000256" key="1">
    <source>
        <dbReference type="ARBA" id="ARBA00004196"/>
    </source>
</evidence>
<dbReference type="PANTHER" id="PTHR32347:SF23">
    <property type="entry name" value="BLL5650 PROTEIN"/>
    <property type="match status" value="1"/>
</dbReference>
<dbReference type="PANTHER" id="PTHR32347">
    <property type="entry name" value="EFFLUX SYSTEM COMPONENT YKNX-RELATED"/>
    <property type="match status" value="1"/>
</dbReference>
<dbReference type="InterPro" id="IPR058647">
    <property type="entry name" value="BSH_CzcB-like"/>
</dbReference>
<evidence type="ECO:0000313" key="6">
    <source>
        <dbReference type="EMBL" id="MCX2983184.1"/>
    </source>
</evidence>
<evidence type="ECO:0000256" key="2">
    <source>
        <dbReference type="ARBA" id="ARBA00023054"/>
    </source>
</evidence>
<comment type="subcellular location">
    <subcellularLocation>
        <location evidence="1">Cell envelope</location>
    </subcellularLocation>
</comment>
<dbReference type="Gene3D" id="2.40.30.170">
    <property type="match status" value="1"/>
</dbReference>
<gene>
    <name evidence="6" type="ORF">EYC98_20170</name>
</gene>